<keyword evidence="6" id="KW-0592">Phosphate transport</keyword>
<dbReference type="Proteomes" id="UP000242447">
    <property type="component" value="Chromosome"/>
</dbReference>
<feature type="transmembrane region" description="Helical" evidence="5">
    <location>
        <begin position="168"/>
        <end position="189"/>
    </location>
</feature>
<dbReference type="AlphaFoldDB" id="A0A1W6P0Y9"/>
<accession>A0A1W6P0Y9</accession>
<keyword evidence="5" id="KW-0813">Transport</keyword>
<keyword evidence="4 5" id="KW-0472">Membrane</keyword>
<dbReference type="PANTHER" id="PTHR42727">
    <property type="entry name" value="PHOSPHATE TRANSPORT SYSTEM PERMEASE PROTEIN"/>
    <property type="match status" value="1"/>
</dbReference>
<dbReference type="GO" id="GO:0006817">
    <property type="term" value="P:phosphate ion transport"/>
    <property type="evidence" value="ECO:0007669"/>
    <property type="project" value="UniProtKB-KW"/>
</dbReference>
<dbReference type="RefSeq" id="WP_085786446.1">
    <property type="nucleotide sequence ID" value="NZ_CP019937.1"/>
</dbReference>
<dbReference type="SUPFAM" id="SSF161098">
    <property type="entry name" value="MetI-like"/>
    <property type="match status" value="1"/>
</dbReference>
<evidence type="ECO:0000313" key="9">
    <source>
        <dbReference type="Proteomes" id="UP000242447"/>
    </source>
</evidence>
<reference evidence="8 9" key="1">
    <citation type="submission" date="2017-02" db="EMBL/GenBank/DDBJ databases">
        <title>Ketogulonicigenium robustum SPU B003 Genome sequencing and assembly.</title>
        <authorList>
            <person name="Li Y."/>
            <person name="Liu L."/>
            <person name="Wang C."/>
            <person name="Zhang M."/>
            <person name="Zhang T."/>
            <person name="Zhang Y."/>
        </authorList>
    </citation>
    <scope>NUCLEOTIDE SEQUENCE [LARGE SCALE GENOMIC DNA]</scope>
    <source>
        <strain evidence="8 9">SPU_B003</strain>
    </source>
</reference>
<comment type="function">
    <text evidence="6">Part of the binding-protein-dependent transport system for phosphate; probably responsible for the translocation of the substrate across the membrane.</text>
</comment>
<dbReference type="KEGG" id="kro:BVG79_01646"/>
<keyword evidence="9" id="KW-1185">Reference proteome</keyword>
<dbReference type="InterPro" id="IPR022182">
    <property type="entry name" value="PstC_N"/>
</dbReference>
<evidence type="ECO:0000256" key="1">
    <source>
        <dbReference type="ARBA" id="ARBA00004651"/>
    </source>
</evidence>
<protein>
    <recommendedName>
        <fullName evidence="6">Phosphate transport system permease protein</fullName>
    </recommendedName>
</protein>
<organism evidence="8 9">
    <name type="scientific">Ketogulonicigenium robustum</name>
    <dbReference type="NCBI Taxonomy" id="92947"/>
    <lineage>
        <taxon>Bacteria</taxon>
        <taxon>Pseudomonadati</taxon>
        <taxon>Pseudomonadota</taxon>
        <taxon>Alphaproteobacteria</taxon>
        <taxon>Rhodobacterales</taxon>
        <taxon>Roseobacteraceae</taxon>
        <taxon>Ketogulonicigenium</taxon>
    </lineage>
</organism>
<dbReference type="NCBIfam" id="TIGR02138">
    <property type="entry name" value="phosphate_pstC"/>
    <property type="match status" value="1"/>
</dbReference>
<feature type="transmembrane region" description="Helical" evidence="5">
    <location>
        <begin position="268"/>
        <end position="290"/>
    </location>
</feature>
<evidence type="ECO:0000256" key="3">
    <source>
        <dbReference type="ARBA" id="ARBA00022989"/>
    </source>
</evidence>
<keyword evidence="2 5" id="KW-0812">Transmembrane</keyword>
<evidence type="ECO:0000256" key="6">
    <source>
        <dbReference type="RuleBase" id="RU363054"/>
    </source>
</evidence>
<feature type="domain" description="ABC transmembrane type-1" evidence="7">
    <location>
        <begin position="225"/>
        <end position="446"/>
    </location>
</feature>
<dbReference type="CDD" id="cd06261">
    <property type="entry name" value="TM_PBP2"/>
    <property type="match status" value="1"/>
</dbReference>
<dbReference type="PROSITE" id="PS50928">
    <property type="entry name" value="ABC_TM1"/>
    <property type="match status" value="1"/>
</dbReference>
<name>A0A1W6P0Y9_9RHOB</name>
<comment type="subcellular location">
    <subcellularLocation>
        <location evidence="6">Cell inner membrane</location>
        <topology evidence="6">Multi-pass membrane protein</topology>
    </subcellularLocation>
    <subcellularLocation>
        <location evidence="1 5">Cell membrane</location>
        <topology evidence="1 5">Multi-pass membrane protein</topology>
    </subcellularLocation>
</comment>
<dbReference type="Pfam" id="PF12501">
    <property type="entry name" value="DUF3708"/>
    <property type="match status" value="1"/>
</dbReference>
<dbReference type="GO" id="GO:0005315">
    <property type="term" value="F:phosphate transmembrane transporter activity"/>
    <property type="evidence" value="ECO:0007669"/>
    <property type="project" value="InterPro"/>
</dbReference>
<evidence type="ECO:0000256" key="4">
    <source>
        <dbReference type="ARBA" id="ARBA00023136"/>
    </source>
</evidence>
<gene>
    <name evidence="8" type="primary">pstC</name>
    <name evidence="8" type="ORF">BVG79_01646</name>
</gene>
<dbReference type="PANTHER" id="PTHR42727:SF1">
    <property type="entry name" value="PHOSPHATE TRANSPORT SYSTEM PERMEASE"/>
    <property type="match status" value="1"/>
</dbReference>
<dbReference type="STRING" id="92947.BVG79_01646"/>
<feature type="transmembrane region" description="Helical" evidence="5">
    <location>
        <begin position="302"/>
        <end position="325"/>
    </location>
</feature>
<evidence type="ECO:0000313" key="8">
    <source>
        <dbReference type="EMBL" id="ARO14990.1"/>
    </source>
</evidence>
<evidence type="ECO:0000259" key="7">
    <source>
        <dbReference type="PROSITE" id="PS50928"/>
    </source>
</evidence>
<feature type="transmembrane region" description="Helical" evidence="5">
    <location>
        <begin position="425"/>
        <end position="450"/>
    </location>
</feature>
<keyword evidence="6" id="KW-1003">Cell membrane</keyword>
<dbReference type="Pfam" id="PF00528">
    <property type="entry name" value="BPD_transp_1"/>
    <property type="match status" value="1"/>
</dbReference>
<feature type="transmembrane region" description="Helical" evidence="5">
    <location>
        <begin position="130"/>
        <end position="148"/>
    </location>
</feature>
<feature type="transmembrane region" description="Helical" evidence="5">
    <location>
        <begin position="227"/>
        <end position="248"/>
    </location>
</feature>
<proteinExistence type="inferred from homology"/>
<dbReference type="Gene3D" id="1.10.3720.10">
    <property type="entry name" value="MetI-like"/>
    <property type="match status" value="1"/>
</dbReference>
<dbReference type="EMBL" id="CP019937">
    <property type="protein sequence ID" value="ARO14990.1"/>
    <property type="molecule type" value="Genomic_DNA"/>
</dbReference>
<evidence type="ECO:0000256" key="5">
    <source>
        <dbReference type="RuleBase" id="RU363032"/>
    </source>
</evidence>
<evidence type="ECO:0000256" key="2">
    <source>
        <dbReference type="ARBA" id="ARBA00022692"/>
    </source>
</evidence>
<keyword evidence="6" id="KW-0997">Cell inner membrane</keyword>
<dbReference type="InterPro" id="IPR011864">
    <property type="entry name" value="Phosphate_PstC"/>
</dbReference>
<dbReference type="InterPro" id="IPR000515">
    <property type="entry name" value="MetI-like"/>
</dbReference>
<sequence length="458" mass="48088">MPLFWTFIVILLIAAAGFWLGRARALQAAGGTARGLHSLPRYYGWNVAIWALIPAFLLILVWLVIQPAYVNHIALQTLGTAADSASSASLLLSDVHRLARDLGRGIAIDPTAVAYDASVAAYTANATGRFWMSVAAIALSVAGAAWAYTRTNPAFRARPRVEAAVRVLLIAAAMIAILTTVGIVIALIFNTIAFFRAYPALDFFFGLTWSPSFGGGSQLGILPLLWGTLYISFIALLVAVPLGLFAAIYLSEYASPKVRALGKPMLEILAGIPTIVYGLFALATVGPLLMQIFGPGGLLGVGWMRGGTAVMTAGLVMGVMIIPFVSSLSDDIINAVPQSLRDGSLGLGATRSETIRQVILPAALPGIAGAILLAASRAIGETMIVVMGAGAAGALSMNPFDAMTTVTAKIVSQLTGDADFSSPEALVAFALGMTLFVITLALNILAMAIVRKYREQYE</sequence>
<keyword evidence="3 5" id="KW-1133">Transmembrane helix</keyword>
<dbReference type="InterPro" id="IPR035906">
    <property type="entry name" value="MetI-like_sf"/>
</dbReference>
<feature type="transmembrane region" description="Helical" evidence="5">
    <location>
        <begin position="47"/>
        <end position="65"/>
    </location>
</feature>
<dbReference type="GO" id="GO:0005886">
    <property type="term" value="C:plasma membrane"/>
    <property type="evidence" value="ECO:0007669"/>
    <property type="project" value="UniProtKB-SubCell"/>
</dbReference>
<feature type="transmembrane region" description="Helical" evidence="5">
    <location>
        <begin position="358"/>
        <end position="379"/>
    </location>
</feature>
<dbReference type="OrthoDB" id="9785113at2"/>
<comment type="similarity">
    <text evidence="6">Belongs to the binding-protein-dependent transport system permease family. CysTW subfamily.</text>
</comment>